<comment type="subcellular location">
    <subcellularLocation>
        <location evidence="1">Membrane</location>
        <topology evidence="1">Multi-pass membrane protein</topology>
    </subcellularLocation>
</comment>
<dbReference type="GeneID" id="81210132"/>
<protein>
    <submittedName>
        <fullName evidence="7">NINE protein</fullName>
    </submittedName>
</protein>
<dbReference type="GO" id="GO:0016020">
    <property type="term" value="C:membrane"/>
    <property type="evidence" value="ECO:0007669"/>
    <property type="project" value="UniProtKB-SubCell"/>
</dbReference>
<feature type="transmembrane region" description="Helical" evidence="5">
    <location>
        <begin position="50"/>
        <end position="67"/>
    </location>
</feature>
<organism evidence="7 8">
    <name type="scientific">Halobaculum halobium</name>
    <dbReference type="NCBI Taxonomy" id="3032281"/>
    <lineage>
        <taxon>Archaea</taxon>
        <taxon>Methanobacteriati</taxon>
        <taxon>Methanobacteriota</taxon>
        <taxon>Stenosarchaea group</taxon>
        <taxon>Halobacteria</taxon>
        <taxon>Halobacteriales</taxon>
        <taxon>Haloferacaceae</taxon>
        <taxon>Halobaculum</taxon>
    </lineage>
</organism>
<evidence type="ECO:0000256" key="5">
    <source>
        <dbReference type="SAM" id="Phobius"/>
    </source>
</evidence>
<evidence type="ECO:0000259" key="6">
    <source>
        <dbReference type="Pfam" id="PF05154"/>
    </source>
</evidence>
<keyword evidence="4 5" id="KW-0472">Membrane</keyword>
<comment type="caution">
    <text evidence="7">The sequence shown here is derived from an EMBL/GenBank/DDBJ whole genome shotgun (WGS) entry which is preliminary data.</text>
</comment>
<evidence type="ECO:0000256" key="3">
    <source>
        <dbReference type="ARBA" id="ARBA00022989"/>
    </source>
</evidence>
<reference evidence="7 8" key="1">
    <citation type="journal article" date="2019" name="Int. J. Syst. Evol. Microbiol.">
        <title>The Global Catalogue of Microorganisms (GCM) 10K type strain sequencing project: providing services to taxonomists for standard genome sequencing and annotation.</title>
        <authorList>
            <consortium name="The Broad Institute Genomics Platform"/>
            <consortium name="The Broad Institute Genome Sequencing Center for Infectious Disease"/>
            <person name="Wu L."/>
            <person name="Ma J."/>
        </authorList>
    </citation>
    <scope>NUCLEOTIDE SEQUENCE [LARGE SCALE GENOMIC DNA]</scope>
    <source>
        <strain evidence="7 8">SYNS20</strain>
    </source>
</reference>
<sequence length="109" mass="11601">MSNATPGADEQFCSSCGEVIKKEAEICTECGVRQSSAGASGSGSKDKTSAALLAIFLGGLGAHHFYLGNTGRGIIYLVFSWTFIPLLVGLIEGIIYLTKSEDEFQRQYA</sequence>
<dbReference type="EMBL" id="JBHSWX010000012">
    <property type="protein sequence ID" value="MFC6787025.1"/>
    <property type="molecule type" value="Genomic_DNA"/>
</dbReference>
<evidence type="ECO:0000313" key="8">
    <source>
        <dbReference type="Proteomes" id="UP001596443"/>
    </source>
</evidence>
<evidence type="ECO:0000313" key="7">
    <source>
        <dbReference type="EMBL" id="MFC6787025.1"/>
    </source>
</evidence>
<feature type="domain" description="TM2" evidence="6">
    <location>
        <begin position="44"/>
        <end position="94"/>
    </location>
</feature>
<dbReference type="InterPro" id="IPR007829">
    <property type="entry name" value="TM2"/>
</dbReference>
<keyword evidence="2 5" id="KW-0812">Transmembrane</keyword>
<gene>
    <name evidence="7" type="ORF">ACFQFD_13790</name>
</gene>
<evidence type="ECO:0000256" key="2">
    <source>
        <dbReference type="ARBA" id="ARBA00022692"/>
    </source>
</evidence>
<keyword evidence="8" id="KW-1185">Reference proteome</keyword>
<dbReference type="Proteomes" id="UP001596443">
    <property type="component" value="Unassembled WGS sequence"/>
</dbReference>
<name>A0ABD5THR6_9EURY</name>
<dbReference type="RefSeq" id="WP_284061211.1">
    <property type="nucleotide sequence ID" value="NZ_CP126158.1"/>
</dbReference>
<dbReference type="AlphaFoldDB" id="A0ABD5THR6"/>
<proteinExistence type="predicted"/>
<evidence type="ECO:0000256" key="4">
    <source>
        <dbReference type="ARBA" id="ARBA00023136"/>
    </source>
</evidence>
<feature type="transmembrane region" description="Helical" evidence="5">
    <location>
        <begin position="73"/>
        <end position="97"/>
    </location>
</feature>
<evidence type="ECO:0000256" key="1">
    <source>
        <dbReference type="ARBA" id="ARBA00004141"/>
    </source>
</evidence>
<keyword evidence="3 5" id="KW-1133">Transmembrane helix</keyword>
<dbReference type="Pfam" id="PF05154">
    <property type="entry name" value="TM2"/>
    <property type="match status" value="1"/>
</dbReference>
<accession>A0ABD5THR6</accession>